<dbReference type="PANTHER" id="PTHR43673:SF10">
    <property type="entry name" value="NADH DEHYDROGENASE_NAD(P)H NITROREDUCTASE XCC3605-RELATED"/>
    <property type="match status" value="1"/>
</dbReference>
<evidence type="ECO:0000313" key="5">
    <source>
        <dbReference type="EMBL" id="PST42723.1"/>
    </source>
</evidence>
<dbReference type="GO" id="GO:0016491">
    <property type="term" value="F:oxidoreductase activity"/>
    <property type="evidence" value="ECO:0007669"/>
    <property type="project" value="UniProtKB-KW"/>
</dbReference>
<dbReference type="GeneID" id="70579663"/>
<comment type="similarity">
    <text evidence="1">Belongs to the nitroreductase family.</text>
</comment>
<dbReference type="Proteomes" id="UP000593842">
    <property type="component" value="Chromosome"/>
</dbReference>
<reference evidence="7" key="3">
    <citation type="submission" date="2020-09" db="EMBL/GenBank/DDBJ databases">
        <title>Complete genome sequencing of Faecalibacillus intestinalis strain 14EGH31.</title>
        <authorList>
            <person name="Sakamoto M."/>
            <person name="Murakami T."/>
            <person name="Mori H."/>
        </authorList>
    </citation>
    <scope>NUCLEOTIDE SEQUENCE [LARGE SCALE GENOMIC DNA]</scope>
    <source>
        <strain evidence="7">14EGH31</strain>
    </source>
</reference>
<dbReference type="InterPro" id="IPR029479">
    <property type="entry name" value="Nitroreductase"/>
</dbReference>
<feature type="domain" description="Nitroreductase" evidence="3">
    <location>
        <begin position="66"/>
        <end position="158"/>
    </location>
</feature>
<dbReference type="EMBL" id="AP024085">
    <property type="protein sequence ID" value="BCL57517.1"/>
    <property type="molecule type" value="Genomic_DNA"/>
</dbReference>
<dbReference type="RefSeq" id="WP_107029321.1">
    <property type="nucleotide sequence ID" value="NZ_AP024085.1"/>
</dbReference>
<dbReference type="Proteomes" id="UP000240974">
    <property type="component" value="Unassembled WGS sequence"/>
</dbReference>
<evidence type="ECO:0000313" key="4">
    <source>
        <dbReference type="EMBL" id="BCL57517.1"/>
    </source>
</evidence>
<evidence type="ECO:0000256" key="2">
    <source>
        <dbReference type="ARBA" id="ARBA00023002"/>
    </source>
</evidence>
<dbReference type="AlphaFoldDB" id="A0A2T3G5B8"/>
<dbReference type="KEGG" id="fit:Fi14EGH31_12290"/>
<evidence type="ECO:0000259" key="3">
    <source>
        <dbReference type="Pfam" id="PF00881"/>
    </source>
</evidence>
<dbReference type="SUPFAM" id="SSF55469">
    <property type="entry name" value="FMN-dependent nitroreductase-like"/>
    <property type="match status" value="1"/>
</dbReference>
<evidence type="ECO:0000313" key="6">
    <source>
        <dbReference type="Proteomes" id="UP000240974"/>
    </source>
</evidence>
<organism evidence="5 6">
    <name type="scientific">Faecalibacillus intestinalis</name>
    <dbReference type="NCBI Taxonomy" id="1982626"/>
    <lineage>
        <taxon>Bacteria</taxon>
        <taxon>Bacillati</taxon>
        <taxon>Bacillota</taxon>
        <taxon>Erysipelotrichia</taxon>
        <taxon>Erysipelotrichales</taxon>
        <taxon>Coprobacillaceae</taxon>
        <taxon>Faecalibacillus</taxon>
    </lineage>
</organism>
<name>A0A2T3G5B8_9FIRM</name>
<dbReference type="Gene3D" id="3.40.109.10">
    <property type="entry name" value="NADH Oxidase"/>
    <property type="match status" value="1"/>
</dbReference>
<proteinExistence type="inferred from homology"/>
<evidence type="ECO:0000313" key="7">
    <source>
        <dbReference type="Proteomes" id="UP000593842"/>
    </source>
</evidence>
<sequence length="178" mass="20459">MELQNVLQQRRSIRKYKQQPVEKEKIEEMIQAAIYSESWKNSQTPRYHVIQSKEMLEQFKKKCLPEFNQKNIADAPVLIVTTFVKDRAGFQRNGSPDNELQNGWGVYDCGLANQNLILKATELGLGTLVMGIRDERAIRDLLEIPVQETIVSVIGVGYPDIEPSMPKRKTIEEVSTFY</sequence>
<protein>
    <submittedName>
        <fullName evidence="5">Nitroreductase</fullName>
    </submittedName>
</protein>
<keyword evidence="2" id="KW-0560">Oxidoreductase</keyword>
<dbReference type="EMBL" id="PYLQ01000003">
    <property type="protein sequence ID" value="PST42723.1"/>
    <property type="molecule type" value="Genomic_DNA"/>
</dbReference>
<keyword evidence="6" id="KW-1185">Reference proteome</keyword>
<accession>A0A2T3G5B8</accession>
<reference evidence="5 6" key="1">
    <citation type="journal article" date="2019" name="Int. J. Syst. Evol. Microbiol.">
        <title>Faecalibacillus intestinalis gen. nov., sp. nov. and Faecalibacillus faecis sp. nov., isolated from human faeces.</title>
        <authorList>
            <person name="Seo B."/>
            <person name="Jeon K."/>
            <person name="Baek I."/>
            <person name="Lee Y.M."/>
            <person name="Baek K."/>
            <person name="Ko G."/>
        </authorList>
    </citation>
    <scope>NUCLEOTIDE SEQUENCE [LARGE SCALE GENOMIC DNA]</scope>
    <source>
        <strain evidence="5 6">SNUG30099</strain>
    </source>
</reference>
<gene>
    <name evidence="5" type="ORF">C7U54_03435</name>
    <name evidence="4" type="ORF">Fi14EGH31_12290</name>
</gene>
<dbReference type="PANTHER" id="PTHR43673">
    <property type="entry name" value="NAD(P)H NITROREDUCTASE YDGI-RELATED"/>
    <property type="match status" value="1"/>
</dbReference>
<dbReference type="InterPro" id="IPR000415">
    <property type="entry name" value="Nitroreductase-like"/>
</dbReference>
<dbReference type="Pfam" id="PF00881">
    <property type="entry name" value="Nitroreductase"/>
    <property type="match status" value="1"/>
</dbReference>
<reference evidence="4" key="2">
    <citation type="journal article" date="2020" name="Microbiol. Resour. Announc.">
        <title>Complete Genome Sequence of Faecalibacillus intestinalis JCM 34082, Isolated from Feces from a Healthy Japanese Female.</title>
        <authorList>
            <person name="Sakamoto M."/>
            <person name="Ikeyama N."/>
            <person name="Toyoda A."/>
            <person name="Murakami T."/>
            <person name="Mori H."/>
            <person name="Ohkuma M."/>
        </authorList>
    </citation>
    <scope>NUCLEOTIDE SEQUENCE</scope>
    <source>
        <strain evidence="4">14EGH31</strain>
    </source>
</reference>
<evidence type="ECO:0000256" key="1">
    <source>
        <dbReference type="ARBA" id="ARBA00007118"/>
    </source>
</evidence>